<reference evidence="1 2" key="1">
    <citation type="submission" date="2019-08" db="EMBL/GenBank/DDBJ databases">
        <title>Genome of Phaeodactylibacter luteus.</title>
        <authorList>
            <person name="Bowman J.P."/>
        </authorList>
    </citation>
    <scope>NUCLEOTIDE SEQUENCE [LARGE SCALE GENOMIC DNA]</scope>
    <source>
        <strain evidence="1 2">KCTC 42180</strain>
    </source>
</reference>
<evidence type="ECO:0000313" key="1">
    <source>
        <dbReference type="EMBL" id="TXB64467.1"/>
    </source>
</evidence>
<dbReference type="AlphaFoldDB" id="A0A5C6RQL5"/>
<organism evidence="1 2">
    <name type="scientific">Phaeodactylibacter luteus</name>
    <dbReference type="NCBI Taxonomy" id="1564516"/>
    <lineage>
        <taxon>Bacteria</taxon>
        <taxon>Pseudomonadati</taxon>
        <taxon>Bacteroidota</taxon>
        <taxon>Saprospiria</taxon>
        <taxon>Saprospirales</taxon>
        <taxon>Haliscomenobacteraceae</taxon>
        <taxon>Phaeodactylibacter</taxon>
    </lineage>
</organism>
<protein>
    <recommendedName>
        <fullName evidence="3">TFIIB-type zinc ribbon-containing protein</fullName>
    </recommendedName>
</protein>
<keyword evidence="2" id="KW-1185">Reference proteome</keyword>
<dbReference type="EMBL" id="VOOR01000011">
    <property type="protein sequence ID" value="TXB64467.1"/>
    <property type="molecule type" value="Genomic_DNA"/>
</dbReference>
<gene>
    <name evidence="1" type="ORF">FRY97_07145</name>
</gene>
<dbReference type="Proteomes" id="UP000321580">
    <property type="component" value="Unassembled WGS sequence"/>
</dbReference>
<accession>A0A5C6RQL5</accession>
<comment type="caution">
    <text evidence="1">The sequence shown here is derived from an EMBL/GenBank/DDBJ whole genome shotgun (WGS) entry which is preliminary data.</text>
</comment>
<dbReference type="RefSeq" id="WP_147166762.1">
    <property type="nucleotide sequence ID" value="NZ_VOOR01000011.1"/>
</dbReference>
<dbReference type="OrthoDB" id="707631at2"/>
<evidence type="ECO:0000313" key="2">
    <source>
        <dbReference type="Proteomes" id="UP000321580"/>
    </source>
</evidence>
<evidence type="ECO:0008006" key="3">
    <source>
        <dbReference type="Google" id="ProtNLM"/>
    </source>
</evidence>
<sequence>MAERTNNGYQLYLHDFLQEDVLIVCPRCKAMGRVKALGAIAGEASRRAVCTHCGYNKTLEEMPAPVLYCSAKGPVTGRVYMMGGGIDPYFHLPLWLQAQVNGQLLWAYHHTHLDFLEAHIFASLRERNGQEPANRSLGSRLPKWMLARENRAPILKAIERLRQKR</sequence>
<name>A0A5C6RQL5_9BACT</name>
<proteinExistence type="predicted"/>